<comment type="subunit">
    <text evidence="6">Monomer.</text>
</comment>
<dbReference type="PRINTS" id="PR00094">
    <property type="entry name" value="ADENYLTKNASE"/>
</dbReference>
<proteinExistence type="inferred from homology"/>
<gene>
    <name evidence="7" type="ORF">UW44_C0003G0143</name>
</gene>
<evidence type="ECO:0000313" key="7">
    <source>
        <dbReference type="EMBL" id="KKT52300.1"/>
    </source>
</evidence>
<comment type="subcellular location">
    <subcellularLocation>
        <location evidence="6">Cytoplasm</location>
    </subcellularLocation>
</comment>
<evidence type="ECO:0000313" key="8">
    <source>
        <dbReference type="Proteomes" id="UP000034006"/>
    </source>
</evidence>
<evidence type="ECO:0000256" key="4">
    <source>
        <dbReference type="ARBA" id="ARBA00022777"/>
    </source>
</evidence>
<dbReference type="Gene3D" id="3.40.50.300">
    <property type="entry name" value="P-loop containing nucleotide triphosphate hydrolases"/>
    <property type="match status" value="1"/>
</dbReference>
<comment type="catalytic activity">
    <reaction evidence="6">
        <text>AMP + ATP = 2 ADP</text>
        <dbReference type="Rhea" id="RHEA:12973"/>
        <dbReference type="ChEBI" id="CHEBI:30616"/>
        <dbReference type="ChEBI" id="CHEBI:456215"/>
        <dbReference type="ChEBI" id="CHEBI:456216"/>
        <dbReference type="EC" id="2.7.4.3"/>
    </reaction>
</comment>
<keyword evidence="4 5" id="KW-0418">Kinase</keyword>
<dbReference type="EC" id="2.7.4.3" evidence="6"/>
<reference evidence="7 8" key="1">
    <citation type="journal article" date="2015" name="Nature">
        <title>rRNA introns, odd ribosomes, and small enigmatic genomes across a large radiation of phyla.</title>
        <authorList>
            <person name="Brown C.T."/>
            <person name="Hug L.A."/>
            <person name="Thomas B.C."/>
            <person name="Sharon I."/>
            <person name="Castelle C.J."/>
            <person name="Singh A."/>
            <person name="Wilkins M.J."/>
            <person name="Williams K.H."/>
            <person name="Banfield J.F."/>
        </authorList>
    </citation>
    <scope>NUCLEOTIDE SEQUENCE [LARGE SCALE GENOMIC DNA]</scope>
</reference>
<accession>A0A0G1HZA5</accession>
<evidence type="ECO:0000256" key="2">
    <source>
        <dbReference type="ARBA" id="ARBA00022727"/>
    </source>
</evidence>
<dbReference type="Proteomes" id="UP000034006">
    <property type="component" value="Unassembled WGS sequence"/>
</dbReference>
<keyword evidence="2" id="KW-0545">Nucleotide biosynthesis</keyword>
<dbReference type="Pfam" id="PF00406">
    <property type="entry name" value="ADK"/>
    <property type="match status" value="1"/>
</dbReference>
<dbReference type="GO" id="GO:0005737">
    <property type="term" value="C:cytoplasm"/>
    <property type="evidence" value="ECO:0007669"/>
    <property type="project" value="UniProtKB-SubCell"/>
</dbReference>
<sequence length="196" mass="22261">MDLKSRIVVFIGPEGSGKTTMAKKLAEQTGLPRITTGDIIRDLAKNDDGPLGEECRTILKANTYLSPESFLKIMSERFRQKDVSEGMILDGSMRTLRETQDFHLVLREASLRLPLSVVYLHIPLLTSFSRLVFSKNARKRDDDTLLGVAGRLSVFHFQLNKRVEAIRNQQGWSLQKVDATQPMEQVFEEILHVLSF</sequence>
<dbReference type="InterPro" id="IPR000850">
    <property type="entry name" value="Adenylat/UMP-CMP_kin"/>
</dbReference>
<protein>
    <recommendedName>
        <fullName evidence="6">Adenylate kinase</fullName>
        <ecNumber evidence="6">2.7.4.3</ecNumber>
    </recommendedName>
</protein>
<dbReference type="InterPro" id="IPR027417">
    <property type="entry name" value="P-loop_NTPase"/>
</dbReference>
<evidence type="ECO:0000256" key="1">
    <source>
        <dbReference type="ARBA" id="ARBA00022679"/>
    </source>
</evidence>
<dbReference type="PANTHER" id="PTHR23359">
    <property type="entry name" value="NUCLEOTIDE KINASE"/>
    <property type="match status" value="1"/>
</dbReference>
<dbReference type="GO" id="GO:0005524">
    <property type="term" value="F:ATP binding"/>
    <property type="evidence" value="ECO:0007669"/>
    <property type="project" value="UniProtKB-KW"/>
</dbReference>
<dbReference type="CDD" id="cd01428">
    <property type="entry name" value="ADK"/>
    <property type="match status" value="1"/>
</dbReference>
<comment type="similarity">
    <text evidence="5">Belongs to the adenylate kinase family.</text>
</comment>
<comment type="caution">
    <text evidence="7">The sequence shown here is derived from an EMBL/GenBank/DDBJ whole genome shotgun (WGS) entry which is preliminary data.</text>
</comment>
<keyword evidence="3 6" id="KW-0547">Nucleotide-binding</keyword>
<dbReference type="STRING" id="1618387.UW44_C0003G0143"/>
<organism evidence="7 8">
    <name type="scientific">Candidatus Collierbacteria bacterium GW2011_GWB2_44_22</name>
    <dbReference type="NCBI Taxonomy" id="1618387"/>
    <lineage>
        <taxon>Bacteria</taxon>
        <taxon>Candidatus Collieribacteriota</taxon>
    </lineage>
</organism>
<name>A0A0G1HZA5_9BACT</name>
<evidence type="ECO:0000256" key="5">
    <source>
        <dbReference type="RuleBase" id="RU003330"/>
    </source>
</evidence>
<keyword evidence="6" id="KW-0067">ATP-binding</keyword>
<keyword evidence="1 5" id="KW-0808">Transferase</keyword>
<dbReference type="EMBL" id="LCIH01000003">
    <property type="protein sequence ID" value="KKT52300.1"/>
    <property type="molecule type" value="Genomic_DNA"/>
</dbReference>
<dbReference type="SUPFAM" id="SSF52540">
    <property type="entry name" value="P-loop containing nucleoside triphosphate hydrolases"/>
    <property type="match status" value="1"/>
</dbReference>
<evidence type="ECO:0000256" key="6">
    <source>
        <dbReference type="RuleBase" id="RU003331"/>
    </source>
</evidence>
<evidence type="ECO:0000256" key="3">
    <source>
        <dbReference type="ARBA" id="ARBA00022741"/>
    </source>
</evidence>
<dbReference type="GO" id="GO:0004017">
    <property type="term" value="F:AMP kinase activity"/>
    <property type="evidence" value="ECO:0007669"/>
    <property type="project" value="UniProtKB-EC"/>
</dbReference>
<dbReference type="AlphaFoldDB" id="A0A0G1HZA5"/>